<dbReference type="EMBL" id="CP032489">
    <property type="protein sequence ID" value="AYD47594.1"/>
    <property type="molecule type" value="Genomic_DNA"/>
</dbReference>
<feature type="chain" id="PRO_5017486067" evidence="6">
    <location>
        <begin position="20"/>
        <end position="535"/>
    </location>
</feature>
<accession>A0A386HQQ9</accession>
<dbReference type="CDD" id="cd08977">
    <property type="entry name" value="SusD"/>
    <property type="match status" value="1"/>
</dbReference>
<keyword evidence="4" id="KW-0472">Membrane</keyword>
<dbReference type="InterPro" id="IPR012944">
    <property type="entry name" value="SusD_RagB_dom"/>
</dbReference>
<dbReference type="OrthoDB" id="5694214at2"/>
<comment type="similarity">
    <text evidence="2">Belongs to the SusD family.</text>
</comment>
<feature type="signal peptide" evidence="6">
    <location>
        <begin position="1"/>
        <end position="19"/>
    </location>
</feature>
<comment type="subcellular location">
    <subcellularLocation>
        <location evidence="1">Cell outer membrane</location>
    </subcellularLocation>
</comment>
<evidence type="ECO:0000256" key="2">
    <source>
        <dbReference type="ARBA" id="ARBA00006275"/>
    </source>
</evidence>
<dbReference type="GO" id="GO:0009279">
    <property type="term" value="C:cell outer membrane"/>
    <property type="evidence" value="ECO:0007669"/>
    <property type="project" value="UniProtKB-SubCell"/>
</dbReference>
<evidence type="ECO:0000313" key="9">
    <source>
        <dbReference type="EMBL" id="AYD47594.1"/>
    </source>
</evidence>
<feature type="domain" description="RagB/SusD" evidence="7">
    <location>
        <begin position="347"/>
        <end position="535"/>
    </location>
</feature>
<dbReference type="InterPro" id="IPR011990">
    <property type="entry name" value="TPR-like_helical_dom_sf"/>
</dbReference>
<evidence type="ECO:0000256" key="1">
    <source>
        <dbReference type="ARBA" id="ARBA00004442"/>
    </source>
</evidence>
<reference evidence="9 10" key="1">
    <citation type="submission" date="2018-09" db="EMBL/GenBank/DDBJ databases">
        <title>Arachidicoccus sp. nov., a bacterium isolated from soil.</title>
        <authorList>
            <person name="Weon H.-Y."/>
            <person name="Kwon S.-W."/>
            <person name="Lee S.A."/>
        </authorList>
    </citation>
    <scope>NUCLEOTIDE SEQUENCE [LARGE SCALE GENOMIC DNA]</scope>
    <source>
        <strain evidence="9 10">KIS59-12</strain>
    </source>
</reference>
<keyword evidence="3 6" id="KW-0732">Signal</keyword>
<dbReference type="Pfam" id="PF07980">
    <property type="entry name" value="SusD_RagB"/>
    <property type="match status" value="1"/>
</dbReference>
<keyword evidence="10" id="KW-1185">Reference proteome</keyword>
<dbReference type="SUPFAM" id="SSF48452">
    <property type="entry name" value="TPR-like"/>
    <property type="match status" value="1"/>
</dbReference>
<dbReference type="PROSITE" id="PS51257">
    <property type="entry name" value="PROKAR_LIPOPROTEIN"/>
    <property type="match status" value="1"/>
</dbReference>
<evidence type="ECO:0000259" key="8">
    <source>
        <dbReference type="Pfam" id="PF14322"/>
    </source>
</evidence>
<dbReference type="Gene3D" id="1.25.40.390">
    <property type="match status" value="1"/>
</dbReference>
<dbReference type="RefSeq" id="WP_119986884.1">
    <property type="nucleotide sequence ID" value="NZ_CP032489.1"/>
</dbReference>
<protein>
    <submittedName>
        <fullName evidence="9">RagB/SusD family nutrient uptake outer membrane protein</fullName>
    </submittedName>
</protein>
<evidence type="ECO:0000256" key="5">
    <source>
        <dbReference type="ARBA" id="ARBA00023237"/>
    </source>
</evidence>
<evidence type="ECO:0000259" key="7">
    <source>
        <dbReference type="Pfam" id="PF07980"/>
    </source>
</evidence>
<dbReference type="Pfam" id="PF14322">
    <property type="entry name" value="SusD-like_3"/>
    <property type="match status" value="1"/>
</dbReference>
<keyword evidence="5" id="KW-0998">Cell outer membrane</keyword>
<dbReference type="KEGG" id="ark:D6B99_08230"/>
<dbReference type="AlphaFoldDB" id="A0A386HQQ9"/>
<sequence length="535" mass="59205">MKRIYYFLLLLATVGSISSCNQFLNTKPLAFASPAANYATEPQLLQALAGVYDVLGLSGSQLYADNLFDKLGATTDEGFYARAKANAASETYTFDYTEPNIDATWQTLYIGIERANNLIYYINTPKSMDPVERNAILGEAEFLRGYYYFLLVSNFGAVPMRLLPTTITGANSNNVPRTDIKDVYAQILSDMTDAEGKCYPATHFGYSSRVSQTTVEGVLARVCLTMAGYPLQDHSKYADALKWATKVQASGLHALNPSYSQIFINEAQDVYDIKAAMWEADFHGNELSDTYQESGRLGNTNGIAFSASNYADTGYSYGFINATAKLYSLYGPGDQRRDWAIAPYGYSGTPSVRVNKGTLIYDRNCGKWRRSYETLTPKSKNNTGENFPILRYADVLLMLAEADNQVNNGPSANAYEAINEVRRRGYGFDVNTPNVIADLPAGLSKAAFQDTIVNERARELCFETLRRPDLIRWGIWTSTMQTLANQMHADLDNNTSWSYASIAATNAASSPKFLLYPIPVSEITVNKAATQNPGY</sequence>
<gene>
    <name evidence="9" type="ORF">D6B99_08230</name>
</gene>
<dbReference type="Proteomes" id="UP000266118">
    <property type="component" value="Chromosome"/>
</dbReference>
<evidence type="ECO:0000256" key="4">
    <source>
        <dbReference type="ARBA" id="ARBA00023136"/>
    </source>
</evidence>
<organism evidence="9 10">
    <name type="scientific">Arachidicoccus soli</name>
    <dbReference type="NCBI Taxonomy" id="2341117"/>
    <lineage>
        <taxon>Bacteria</taxon>
        <taxon>Pseudomonadati</taxon>
        <taxon>Bacteroidota</taxon>
        <taxon>Chitinophagia</taxon>
        <taxon>Chitinophagales</taxon>
        <taxon>Chitinophagaceae</taxon>
        <taxon>Arachidicoccus</taxon>
    </lineage>
</organism>
<evidence type="ECO:0000256" key="3">
    <source>
        <dbReference type="ARBA" id="ARBA00022729"/>
    </source>
</evidence>
<evidence type="ECO:0000313" key="10">
    <source>
        <dbReference type="Proteomes" id="UP000266118"/>
    </source>
</evidence>
<proteinExistence type="inferred from homology"/>
<evidence type="ECO:0000256" key="6">
    <source>
        <dbReference type="SAM" id="SignalP"/>
    </source>
</evidence>
<dbReference type="InterPro" id="IPR033985">
    <property type="entry name" value="SusD-like_N"/>
</dbReference>
<name>A0A386HQQ9_9BACT</name>
<feature type="domain" description="SusD-like N-terminal" evidence="8">
    <location>
        <begin position="84"/>
        <end position="224"/>
    </location>
</feature>